<reference evidence="3" key="2">
    <citation type="journal article" date="2007" name="Science">
        <title>Draft genome sequence of the sexually transmitted pathogen Trichomonas vaginalis.</title>
        <authorList>
            <person name="Carlton J.M."/>
            <person name="Hirt R.P."/>
            <person name="Silva J.C."/>
            <person name="Delcher A.L."/>
            <person name="Schatz M."/>
            <person name="Zhao Q."/>
            <person name="Wortman J.R."/>
            <person name="Bidwell S.L."/>
            <person name="Alsmark U.C.M."/>
            <person name="Besteiro S."/>
            <person name="Sicheritz-Ponten T."/>
            <person name="Noel C.J."/>
            <person name="Dacks J.B."/>
            <person name="Foster P.G."/>
            <person name="Simillion C."/>
            <person name="Van de Peer Y."/>
            <person name="Miranda-Saavedra D."/>
            <person name="Barton G.J."/>
            <person name="Westrop G.D."/>
            <person name="Mueller S."/>
            <person name="Dessi D."/>
            <person name="Fiori P.L."/>
            <person name="Ren Q."/>
            <person name="Paulsen I."/>
            <person name="Zhang H."/>
            <person name="Bastida-Corcuera F.D."/>
            <person name="Simoes-Barbosa A."/>
            <person name="Brown M.T."/>
            <person name="Hayes R.D."/>
            <person name="Mukherjee M."/>
            <person name="Okumura C.Y."/>
            <person name="Schneider R."/>
            <person name="Smith A.J."/>
            <person name="Vanacova S."/>
            <person name="Villalvazo M."/>
            <person name="Haas B.J."/>
            <person name="Pertea M."/>
            <person name="Feldblyum T.V."/>
            <person name="Utterback T.R."/>
            <person name="Shu C.L."/>
            <person name="Osoegawa K."/>
            <person name="de Jong P.J."/>
            <person name="Hrdy I."/>
            <person name="Horvathova L."/>
            <person name="Zubacova Z."/>
            <person name="Dolezal P."/>
            <person name="Malik S.B."/>
            <person name="Logsdon J.M. Jr."/>
            <person name="Henze K."/>
            <person name="Gupta A."/>
            <person name="Wang C.C."/>
            <person name="Dunne R.L."/>
            <person name="Upcroft J.A."/>
            <person name="Upcroft P."/>
            <person name="White O."/>
            <person name="Salzberg S.L."/>
            <person name="Tang P."/>
            <person name="Chiu C.-H."/>
            <person name="Lee Y.-S."/>
            <person name="Embley T.M."/>
            <person name="Coombs G.H."/>
            <person name="Mottram J.C."/>
            <person name="Tachezy J."/>
            <person name="Fraser-Liggett C.M."/>
            <person name="Johnson P.J."/>
        </authorList>
    </citation>
    <scope>NUCLEOTIDE SEQUENCE [LARGE SCALE GENOMIC DNA]</scope>
    <source>
        <strain evidence="3">G3</strain>
    </source>
</reference>
<dbReference type="PANTHER" id="PTHR13743:SF161">
    <property type="entry name" value="BEIGE_BEACH DOMAIN CONTAINING PROTEIN"/>
    <property type="match status" value="1"/>
</dbReference>
<dbReference type="InterPro" id="IPR050865">
    <property type="entry name" value="BEACH_Domain"/>
</dbReference>
<dbReference type="InterPro" id="IPR000409">
    <property type="entry name" value="BEACH_dom"/>
</dbReference>
<dbReference type="SMR" id="A2EJ80"/>
<dbReference type="SUPFAM" id="SSF50978">
    <property type="entry name" value="WD40 repeat-like"/>
    <property type="match status" value="1"/>
</dbReference>
<dbReference type="SUPFAM" id="SSF81837">
    <property type="entry name" value="BEACH domain"/>
    <property type="match status" value="1"/>
</dbReference>
<reference evidence="3" key="1">
    <citation type="submission" date="2006-10" db="EMBL/GenBank/DDBJ databases">
        <authorList>
            <person name="Amadeo P."/>
            <person name="Zhao Q."/>
            <person name="Wortman J."/>
            <person name="Fraser-Liggett C."/>
            <person name="Carlton J."/>
        </authorList>
    </citation>
    <scope>NUCLEOTIDE SEQUENCE</scope>
    <source>
        <strain evidence="3">G3</strain>
    </source>
</reference>
<feature type="compositionally biased region" description="Basic and acidic residues" evidence="1">
    <location>
        <begin position="488"/>
        <end position="553"/>
    </location>
</feature>
<dbReference type="VEuPathDB" id="TrichDB:TVAG_223750"/>
<dbReference type="Gene3D" id="1.10.1540.10">
    <property type="entry name" value="BEACH domain"/>
    <property type="match status" value="1"/>
</dbReference>
<proteinExistence type="predicted"/>
<accession>A2EJ80</accession>
<dbReference type="PROSITE" id="PS50197">
    <property type="entry name" value="BEACH"/>
    <property type="match status" value="1"/>
</dbReference>
<evidence type="ECO:0000259" key="2">
    <source>
        <dbReference type="PROSITE" id="PS50197"/>
    </source>
</evidence>
<dbReference type="InterPro" id="IPR036322">
    <property type="entry name" value="WD40_repeat_dom_sf"/>
</dbReference>
<keyword evidence="4" id="KW-1185">Reference proteome</keyword>
<dbReference type="EMBL" id="DS113403">
    <property type="protein sequence ID" value="EAY07312.1"/>
    <property type="molecule type" value="Genomic_DNA"/>
</dbReference>
<evidence type="ECO:0000313" key="4">
    <source>
        <dbReference type="Proteomes" id="UP000001542"/>
    </source>
</evidence>
<dbReference type="Pfam" id="PF02138">
    <property type="entry name" value="Beach"/>
    <property type="match status" value="1"/>
</dbReference>
<evidence type="ECO:0000256" key="1">
    <source>
        <dbReference type="SAM" id="MobiDB-lite"/>
    </source>
</evidence>
<dbReference type="KEGG" id="tva:4765200"/>
<dbReference type="PANTHER" id="PTHR13743">
    <property type="entry name" value="BEIGE/BEACH-RELATED"/>
    <property type="match status" value="1"/>
</dbReference>
<protein>
    <submittedName>
        <fullName evidence="3">Beige/BEACH domain containing protein</fullName>
    </submittedName>
</protein>
<dbReference type="RefSeq" id="XP_001319535.1">
    <property type="nucleotide sequence ID" value="XM_001319500.1"/>
</dbReference>
<feature type="compositionally biased region" description="Polar residues" evidence="1">
    <location>
        <begin position="554"/>
        <end position="563"/>
    </location>
</feature>
<sequence length="2260" mass="263904">MNVDELINAVTSSSIVLDFDKDTSFTILNVTSSKQSSYEISDSLIDNNDDAESWDFPSIDTRVLYSDQIKTICEDFVLKFQQKDTNVEDFLTSLGKKICLISDQYLFDLTLVFFNFNILNQIPIFFDNIFSPTYATLKQSTKEKQQKLLSLRYLTFNTLFQNPSVCLTDICRKWIIYPEIFCEICYLLSFNVIDSVPKEDDQIKFIRMIREFVIQLLNQSTDDKNLHQIQTARKSLLLLIRELFKSQKFAELIVNDAIIVSFLIMFISYDNTRKLVLKMLKGNITKSDIIISHINSIIVTNLKVSSKGKFNMMNDLLEYINNEREVEIFSNLVTEIINLLKIWNPEEDTVEFIHKTIDFFIRINADYKTIRNLEIPLFKIKNHDKDILFSLISLLYGFRTDIILSRVPISHVYALNIIYTLYKESDLIDVLNFVENLCDFQIQNLEKMRESDFDLLILNDIKKLRDENYNNSKYIIDLTKDKNNEIQKNQEEDKNNGDKDKNEIEQKSKEENMINNEKKEENQEIKNDETKNINEDKQKNNEENHINNEKNDGNNESENVQTSRIREENQAENNNSEAKDDLINDIKTISLDEGKRLEKIEKLFHILLKIVSFISSPKVVQSIIDLISPKIYKNQFILSEFHLVFIKKLLKIFQDELMSPLESLSLSDVNSIPLQEKDKKFDSKNGLLFSSWIYLSDTNDLSKLIKITQDDKNSLQILISKNGFTINNEQIQIDLETEKWSFLAIFVEKNFVNIQFDNNILVQKFDIKSEIVNGKELTIGGTSKSKIRMGNIHISQNQEFPCPKLFGMGPKNNFDSYYSITVSKPQNQQNFSDVFFTFYDVEVLLPLFAFLDVKNTKGDKTANLLETVFELFRIMFLVNKESQNKFAKSNGFFVIKYLLMNSDPKNLNFDLYLMFYNLFLVLEDEEAKKQIFVLFLTNFDLFKSEEVQNLILDHILSKSFLQNTIYFEKFTTFSDYLSLLFTTNAKTIRSKILQLCFNMSQIVFTQKDFNLLVSCFGIFVDSQKVEISNLFMKILQNSQNNLEKLNPKDIWFTFNNIYHCINSFTDSNYYFLITIICKFYKKIPDENLTLNDHVNLLIRHFSSCETKISEIMLSDIVELMTKEFPELFPLFSYFVQKSNQIQYFQKVTPSSQFITSYNWCLNAIITAVKCQDLHETAAIFSFLCFCSSSEWRKIYETIEIVCQANDINSEVYKKRFLIVVSNYILLSDFSNIEDIISTMNLIVYYLFFKKFNFYNQILKSDFEASPFKKLSLFEKTNNVEYNPVNSTWAALGGYMPEFDKTVDSNLTFDNFICFGLQTSIGNEWKDSEVALLFLGLIKKYNIKTFYNLGIITAAFLITTNFNESIEWFKSFMFESESNLIYLNMFSHRLLKYKSFLSNVKQNSSLFEDFNKSIQNVLNEYSNITVINVNECHSKIKQCSMNSFKKCREIINSNLVDFQIYLRKNMKNDSNISKCERSWHKLWQNLTTIGSPWFICSNSSEEIKWMRSPHICQNLCPMKLKRNKHFDDHLFASFARDTGSFKSAEQMLLNYRAQNKEKDLDIFKKVVDDFDNSLDNEINQSQSQIFVSDCQIRKVTENVKAVLVLYKHSLTLTKEKNGQTKEIFYSEINNVCLRLVIQKQTAFELILNDGKPYFIDIFTDPSYVVNFITKQMSKNVNHDLSLFTKKWVENKMSNFDYLMQLNSLSSRSFNDPSIYPVFPWILSDYVSEKLDLHDKNVFRDLSKTVGALTEQRLQEILQKVEDMKSFGQPAYMYSSYAVCPLSVFLWLIRLEPFTKLHVDLQGGRFDHAARLFNSLYEAYKLITTLLNDYRELIPEFYFSSEFLTNMNHFDLGQANGNNVNDVLLPPWSHNDPNEFIYKMRKALESDYVSENINKWIDLIWGVNSRGKNAELNHNTYIQEIYGEIWDTNITDSFTIKQIKANLNHVGQVPPQLFFENHPVKKLTKFKPVRDNYIEVIGEGELFCSQIIEDEGQILVFARINNNIERFTLDLKEKNVVTNKKTILANTTAASLFKSEEKMFILSDDCLFLSKTKIFQNVSKNKICFSGEFVVASINTNVEVYNHKNNTRTTIPFYGEDVTCLCSSVSFKNFVAGTKSGRLIICSLFEGRKINSVYLGEVRPLLITITPSMGYIVTYAVEGTNHFVYLHNVNGFFIKKKQISVDIFCWESFSSEKGIDYVIFANKRGDLYCFDAFLLDIDNYFIRCASEISSIHFSVFNRVVITILKKCTLELIPLEIKEDHFI</sequence>
<dbReference type="VEuPathDB" id="TrichDB:TVAGG3_0199270"/>
<organism evidence="3 4">
    <name type="scientific">Trichomonas vaginalis (strain ATCC PRA-98 / G3)</name>
    <dbReference type="NCBI Taxonomy" id="412133"/>
    <lineage>
        <taxon>Eukaryota</taxon>
        <taxon>Metamonada</taxon>
        <taxon>Parabasalia</taxon>
        <taxon>Trichomonadida</taxon>
        <taxon>Trichomonadidae</taxon>
        <taxon>Trichomonas</taxon>
    </lineage>
</organism>
<dbReference type="InterPro" id="IPR036372">
    <property type="entry name" value="BEACH_dom_sf"/>
</dbReference>
<dbReference type="CDD" id="cd06071">
    <property type="entry name" value="Beach"/>
    <property type="match status" value="1"/>
</dbReference>
<dbReference type="OrthoDB" id="26681at2759"/>
<dbReference type="SMART" id="SM01026">
    <property type="entry name" value="Beach"/>
    <property type="match status" value="1"/>
</dbReference>
<gene>
    <name evidence="3" type="ORF">TVAG_223750</name>
</gene>
<feature type="region of interest" description="Disordered" evidence="1">
    <location>
        <begin position="488"/>
        <end position="579"/>
    </location>
</feature>
<dbReference type="STRING" id="5722.A2EJ80"/>
<dbReference type="eggNOG" id="KOG1786">
    <property type="taxonomic scope" value="Eukaryota"/>
</dbReference>
<dbReference type="SUPFAM" id="SSF50729">
    <property type="entry name" value="PH domain-like"/>
    <property type="match status" value="1"/>
</dbReference>
<evidence type="ECO:0000313" key="3">
    <source>
        <dbReference type="EMBL" id="EAY07312.1"/>
    </source>
</evidence>
<dbReference type="InParanoid" id="A2EJ80"/>
<name>A2EJ80_TRIV3</name>
<dbReference type="Proteomes" id="UP000001542">
    <property type="component" value="Unassembled WGS sequence"/>
</dbReference>
<feature type="domain" description="BEACH" evidence="2">
    <location>
        <begin position="1671"/>
        <end position="1959"/>
    </location>
</feature>